<evidence type="ECO:0000256" key="5">
    <source>
        <dbReference type="ARBA" id="ARBA00022840"/>
    </source>
</evidence>
<organism evidence="14 15">
    <name type="scientific">Candidatus Desulfovibrio trichonymphae</name>
    <dbReference type="NCBI Taxonomy" id="1725232"/>
    <lineage>
        <taxon>Bacteria</taxon>
        <taxon>Pseudomonadati</taxon>
        <taxon>Thermodesulfobacteriota</taxon>
        <taxon>Desulfovibrionia</taxon>
        <taxon>Desulfovibrionales</taxon>
        <taxon>Desulfovibrionaceae</taxon>
        <taxon>Desulfovibrio</taxon>
    </lineage>
</organism>
<dbReference type="Pfam" id="PF00133">
    <property type="entry name" value="tRNA-synt_1"/>
    <property type="match status" value="2"/>
</dbReference>
<evidence type="ECO:0000256" key="2">
    <source>
        <dbReference type="ARBA" id="ARBA00022490"/>
    </source>
</evidence>
<dbReference type="InterPro" id="IPR002300">
    <property type="entry name" value="aa-tRNA-synth_Ia"/>
</dbReference>
<dbReference type="GO" id="GO:0006429">
    <property type="term" value="P:leucyl-tRNA aminoacylation"/>
    <property type="evidence" value="ECO:0007669"/>
    <property type="project" value="UniProtKB-UniRule"/>
</dbReference>
<dbReference type="Gene3D" id="3.10.20.590">
    <property type="match status" value="1"/>
</dbReference>
<dbReference type="AlphaFoldDB" id="A0A1J1E369"/>
<dbReference type="KEGG" id="dtr:RSDT_0835"/>
<keyword evidence="3 9" id="KW-0436">Ligase</keyword>
<comment type="subcellular location">
    <subcellularLocation>
        <location evidence="9">Cytoplasm</location>
    </subcellularLocation>
</comment>
<keyword evidence="4 9" id="KW-0547">Nucleotide-binding</keyword>
<dbReference type="InterPro" id="IPR014729">
    <property type="entry name" value="Rossmann-like_a/b/a_fold"/>
</dbReference>
<feature type="short sequence motif" description="'HIGH' region" evidence="9">
    <location>
        <begin position="43"/>
        <end position="53"/>
    </location>
</feature>
<feature type="binding site" evidence="9">
    <location>
        <position position="592"/>
    </location>
    <ligand>
        <name>ATP</name>
        <dbReference type="ChEBI" id="CHEBI:30616"/>
    </ligand>
</feature>
<evidence type="ECO:0000259" key="13">
    <source>
        <dbReference type="Pfam" id="PF13603"/>
    </source>
</evidence>
<dbReference type="FunFam" id="3.40.50.620:FF:000056">
    <property type="entry name" value="Leucine--tRNA ligase"/>
    <property type="match status" value="1"/>
</dbReference>
<evidence type="ECO:0000313" key="15">
    <source>
        <dbReference type="Proteomes" id="UP000242645"/>
    </source>
</evidence>
<evidence type="ECO:0000256" key="8">
    <source>
        <dbReference type="ARBA" id="ARBA00047469"/>
    </source>
</evidence>
<dbReference type="GO" id="GO:0005829">
    <property type="term" value="C:cytosol"/>
    <property type="evidence" value="ECO:0007669"/>
    <property type="project" value="TreeGrafter"/>
</dbReference>
<name>A0A1J1E369_9BACT</name>
<dbReference type="Gene3D" id="1.10.730.10">
    <property type="entry name" value="Isoleucyl-tRNA Synthetase, Domain 1"/>
    <property type="match status" value="1"/>
</dbReference>
<dbReference type="Gene3D" id="3.40.50.620">
    <property type="entry name" value="HUPs"/>
    <property type="match status" value="2"/>
</dbReference>
<dbReference type="PANTHER" id="PTHR43740">
    <property type="entry name" value="LEUCYL-TRNA SYNTHETASE"/>
    <property type="match status" value="1"/>
</dbReference>
<dbReference type="OrthoDB" id="9810365at2"/>
<feature type="domain" description="Aminoacyl-tRNA synthetase class Ia" evidence="11">
    <location>
        <begin position="426"/>
        <end position="628"/>
    </location>
</feature>
<evidence type="ECO:0000259" key="11">
    <source>
        <dbReference type="Pfam" id="PF00133"/>
    </source>
</evidence>
<dbReference type="PRINTS" id="PR00985">
    <property type="entry name" value="TRNASYNTHLEU"/>
</dbReference>
<dbReference type="Pfam" id="PF08264">
    <property type="entry name" value="Anticodon_1"/>
    <property type="match status" value="1"/>
</dbReference>
<dbReference type="SUPFAM" id="SSF50677">
    <property type="entry name" value="ValRS/IleRS/LeuRS editing domain"/>
    <property type="match status" value="1"/>
</dbReference>
<dbReference type="InterPro" id="IPR025709">
    <property type="entry name" value="Leu_tRNA-synth_edit"/>
</dbReference>
<keyword evidence="7 9" id="KW-0030">Aminoacyl-tRNA synthetase</keyword>
<dbReference type="InterPro" id="IPR013155">
    <property type="entry name" value="M/V/L/I-tRNA-synth_anticd-bd"/>
</dbReference>
<dbReference type="Pfam" id="PF13603">
    <property type="entry name" value="tRNA-synt_1_2"/>
    <property type="match status" value="1"/>
</dbReference>
<proteinExistence type="inferred from homology"/>
<evidence type="ECO:0000256" key="9">
    <source>
        <dbReference type="HAMAP-Rule" id="MF_00049"/>
    </source>
</evidence>
<dbReference type="InterPro" id="IPR009080">
    <property type="entry name" value="tRNAsynth_Ia_anticodon-bd"/>
</dbReference>
<dbReference type="GO" id="GO:0004823">
    <property type="term" value="F:leucine-tRNA ligase activity"/>
    <property type="evidence" value="ECO:0007669"/>
    <property type="project" value="UniProtKB-UniRule"/>
</dbReference>
<feature type="domain" description="Leucyl-tRNA synthetase editing" evidence="13">
    <location>
        <begin position="223"/>
        <end position="412"/>
    </location>
</feature>
<protein>
    <recommendedName>
        <fullName evidence="9">Leucine--tRNA ligase</fullName>
        <ecNumber evidence="9">6.1.1.4</ecNumber>
    </recommendedName>
    <alternativeName>
        <fullName evidence="9">Leucyl-tRNA synthetase</fullName>
        <shortName evidence="9">LeuRS</shortName>
    </alternativeName>
</protein>
<dbReference type="InterPro" id="IPR001412">
    <property type="entry name" value="aa-tRNA-synth_I_CS"/>
</dbReference>
<dbReference type="CDD" id="cd07958">
    <property type="entry name" value="Anticodon_Ia_Leu_BEm"/>
    <property type="match status" value="1"/>
</dbReference>
<dbReference type="FunFam" id="3.40.50.620:FF:000003">
    <property type="entry name" value="Leucine--tRNA ligase"/>
    <property type="match status" value="1"/>
</dbReference>
<dbReference type="GO" id="GO:0002161">
    <property type="term" value="F:aminoacyl-tRNA deacylase activity"/>
    <property type="evidence" value="ECO:0007669"/>
    <property type="project" value="InterPro"/>
</dbReference>
<dbReference type="Proteomes" id="UP000242645">
    <property type="component" value="Chromosome"/>
</dbReference>
<evidence type="ECO:0000256" key="3">
    <source>
        <dbReference type="ARBA" id="ARBA00022598"/>
    </source>
</evidence>
<dbReference type="NCBIfam" id="TIGR00396">
    <property type="entry name" value="leuS_bact"/>
    <property type="match status" value="1"/>
</dbReference>
<sequence length="838" mass="94023">MMQEQYSPQSVEAKWQARWRAQKAFDVGSRGDGPKYYVLEMFPYPSGNIHMGHVRNYSIGDVVARCKRMHGFNVLHPMGWDAFGLPAENAAIQRRTHPAKWTYSNIANMRAQLQRLGYSYDWSREIATCRPEYYRFEQVFFLRLLEKGLVYRKKAPQNWCPACHTVLANEQVVDGLCWRCDSRVEQKDLTQWFLRITAYGDELLNDLALLEGGWPDRVITMQRNWIGKSTGASVTFGLEKSIAGVSGIEVFTTRPDTLFGVTFMTLAPEHPLVEDIIVGYDKTGEVRTFVERICAMDRLERQTDTLEKEGVFTGGYVVHPFSGMRVPLWLGNFVLADYGTGAVMGVPAHDQRDFDFARKYGLPVRVVICPEGESLDPDDMDGAFTGDGRMVNSGPFDGMGNVPGKEAVVEALEKAGRGKAAIQFRLRDWNISRQRYWGAPIPVVYCEKCGMVPEKEENLPVILPLDVKTRDDGRSPLPETASFVNCLCPRCGKPARRETDTMDTFVESSWYFARYTDARRTDAPFSADALKYWLPVDQYIGGVEHAILHLLYARFFTKVLRDLGFFPLDIAEPFAHLLTQGMVLKDGCKMSKSRGNAVDPTAMMDKYGADTVRLFCLFAAPPERDFDWSDSGIEGASRFLGRVWRLFFEEKDRLLPLKACGAASADACSADARELRRKEHLSVKKAGEDMARFQFNTAIAAVMELVNAMYLAREKLGRSEAERRVFSSTMATALTLLLPVAPHICEELWERLGHAQPLADEPWPQWDPAATARAMLTVALQVNGKLRGTVEAPADVDRAAIEAAALNDPAVLRHTAGMIVRRVVVVPGKLVNIVASQA</sequence>
<keyword evidence="15" id="KW-1185">Reference proteome</keyword>
<dbReference type="EMBL" id="AP017368">
    <property type="protein sequence ID" value="BAV92347.1"/>
    <property type="molecule type" value="Genomic_DNA"/>
</dbReference>
<dbReference type="GO" id="GO:0005524">
    <property type="term" value="F:ATP binding"/>
    <property type="evidence" value="ECO:0007669"/>
    <property type="project" value="UniProtKB-UniRule"/>
</dbReference>
<dbReference type="HAMAP" id="MF_00049_B">
    <property type="entry name" value="Leu_tRNA_synth_B"/>
    <property type="match status" value="1"/>
</dbReference>
<keyword evidence="2 9" id="KW-0963">Cytoplasm</keyword>
<keyword evidence="6 9" id="KW-0648">Protein biosynthesis</keyword>
<evidence type="ECO:0000256" key="6">
    <source>
        <dbReference type="ARBA" id="ARBA00022917"/>
    </source>
</evidence>
<reference evidence="14 15" key="1">
    <citation type="journal article" date="2017" name="ISME J.">
        <title>Genome of 'Ca. Desulfovibrio trichonymphae', an H2-oxidizing bacterium in a tripartite symbiotic system within a protist cell in the termite gut.</title>
        <authorList>
            <person name="Kuwahara H."/>
            <person name="Yuki M."/>
            <person name="Izawa K."/>
            <person name="Ohkuma M."/>
            <person name="Hongoh Y."/>
        </authorList>
    </citation>
    <scope>NUCLEOTIDE SEQUENCE [LARGE SCALE GENOMIC DNA]</scope>
    <source>
        <strain evidence="14 15">Rs-N31</strain>
    </source>
</reference>
<dbReference type="FunFam" id="1.10.730.10:FF:000002">
    <property type="entry name" value="Leucine--tRNA ligase"/>
    <property type="match status" value="1"/>
</dbReference>
<dbReference type="Gene3D" id="3.90.740.10">
    <property type="entry name" value="Valyl/Leucyl/Isoleucyl-tRNA synthetase, editing domain"/>
    <property type="match status" value="1"/>
</dbReference>
<evidence type="ECO:0000259" key="12">
    <source>
        <dbReference type="Pfam" id="PF08264"/>
    </source>
</evidence>
<evidence type="ECO:0000256" key="10">
    <source>
        <dbReference type="RuleBase" id="RU363035"/>
    </source>
</evidence>
<dbReference type="PANTHER" id="PTHR43740:SF2">
    <property type="entry name" value="LEUCINE--TRNA LIGASE, MITOCHONDRIAL"/>
    <property type="match status" value="1"/>
</dbReference>
<keyword evidence="5 9" id="KW-0067">ATP-binding</keyword>
<comment type="catalytic activity">
    <reaction evidence="8 9">
        <text>tRNA(Leu) + L-leucine + ATP = L-leucyl-tRNA(Leu) + AMP + diphosphate</text>
        <dbReference type="Rhea" id="RHEA:11688"/>
        <dbReference type="Rhea" id="RHEA-COMP:9613"/>
        <dbReference type="Rhea" id="RHEA-COMP:9622"/>
        <dbReference type="ChEBI" id="CHEBI:30616"/>
        <dbReference type="ChEBI" id="CHEBI:33019"/>
        <dbReference type="ChEBI" id="CHEBI:57427"/>
        <dbReference type="ChEBI" id="CHEBI:78442"/>
        <dbReference type="ChEBI" id="CHEBI:78494"/>
        <dbReference type="ChEBI" id="CHEBI:456215"/>
        <dbReference type="EC" id="6.1.1.4"/>
    </reaction>
</comment>
<evidence type="ECO:0000256" key="1">
    <source>
        <dbReference type="ARBA" id="ARBA00005594"/>
    </source>
</evidence>
<feature type="domain" description="Aminoacyl-tRNA synthetase class Ia" evidence="11">
    <location>
        <begin position="14"/>
        <end position="208"/>
    </location>
</feature>
<accession>A0A1J1E369</accession>
<evidence type="ECO:0000313" key="14">
    <source>
        <dbReference type="EMBL" id="BAV92347.1"/>
    </source>
</evidence>
<feature type="domain" description="Methionyl/Valyl/Leucyl/Isoleucyl-tRNA synthetase anticodon-binding" evidence="12">
    <location>
        <begin position="673"/>
        <end position="795"/>
    </location>
</feature>
<comment type="similarity">
    <text evidence="1 9 10">Belongs to the class-I aminoacyl-tRNA synthetase family.</text>
</comment>
<dbReference type="InterPro" id="IPR002302">
    <property type="entry name" value="Leu-tRNA-ligase"/>
</dbReference>
<dbReference type="SUPFAM" id="SSF47323">
    <property type="entry name" value="Anticodon-binding domain of a subclass of class I aminoacyl-tRNA synthetases"/>
    <property type="match status" value="1"/>
</dbReference>
<gene>
    <name evidence="9 14" type="primary">leuS</name>
    <name evidence="14" type="ORF">RSDT_0835</name>
</gene>
<feature type="short sequence motif" description="'KMSKS' region" evidence="9">
    <location>
        <begin position="589"/>
        <end position="593"/>
    </location>
</feature>
<evidence type="ECO:0000256" key="7">
    <source>
        <dbReference type="ARBA" id="ARBA00023146"/>
    </source>
</evidence>
<dbReference type="PROSITE" id="PS00178">
    <property type="entry name" value="AA_TRNA_LIGASE_I"/>
    <property type="match status" value="1"/>
</dbReference>
<evidence type="ECO:0000256" key="4">
    <source>
        <dbReference type="ARBA" id="ARBA00022741"/>
    </source>
</evidence>
<dbReference type="CDD" id="cd00812">
    <property type="entry name" value="LeuRS_core"/>
    <property type="match status" value="1"/>
</dbReference>
<dbReference type="EC" id="6.1.1.4" evidence="9"/>
<dbReference type="SUPFAM" id="SSF52374">
    <property type="entry name" value="Nucleotidylyl transferase"/>
    <property type="match status" value="1"/>
</dbReference>
<dbReference type="InterPro" id="IPR009008">
    <property type="entry name" value="Val/Leu/Ile-tRNA-synth_edit"/>
</dbReference>
<dbReference type="RefSeq" id="WP_096399859.1">
    <property type="nucleotide sequence ID" value="NZ_AP017368.1"/>
</dbReference>